<gene>
    <name evidence="1" type="ORF">ACFQHW_03915</name>
</gene>
<protein>
    <submittedName>
        <fullName evidence="1">Uncharacterized protein</fullName>
    </submittedName>
</protein>
<organism evidence="1 2">
    <name type="scientific">Lapidilactobacillus achengensis</name>
    <dbReference type="NCBI Taxonomy" id="2486000"/>
    <lineage>
        <taxon>Bacteria</taxon>
        <taxon>Bacillati</taxon>
        <taxon>Bacillota</taxon>
        <taxon>Bacilli</taxon>
        <taxon>Lactobacillales</taxon>
        <taxon>Lactobacillaceae</taxon>
        <taxon>Lapidilactobacillus</taxon>
    </lineage>
</organism>
<evidence type="ECO:0000313" key="1">
    <source>
        <dbReference type="EMBL" id="MFC6314712.1"/>
    </source>
</evidence>
<accession>A0ABW1UL87</accession>
<evidence type="ECO:0000313" key="2">
    <source>
        <dbReference type="Proteomes" id="UP001596310"/>
    </source>
</evidence>
<reference evidence="2" key="1">
    <citation type="journal article" date="2019" name="Int. J. Syst. Evol. Microbiol.">
        <title>The Global Catalogue of Microorganisms (GCM) 10K type strain sequencing project: providing services to taxonomists for standard genome sequencing and annotation.</title>
        <authorList>
            <consortium name="The Broad Institute Genomics Platform"/>
            <consortium name="The Broad Institute Genome Sequencing Center for Infectious Disease"/>
            <person name="Wu L."/>
            <person name="Ma J."/>
        </authorList>
    </citation>
    <scope>NUCLEOTIDE SEQUENCE [LARGE SCALE GENOMIC DNA]</scope>
    <source>
        <strain evidence="2">CCM 8897</strain>
    </source>
</reference>
<comment type="caution">
    <text evidence="1">The sequence shown here is derived from an EMBL/GenBank/DDBJ whole genome shotgun (WGS) entry which is preliminary data.</text>
</comment>
<name>A0ABW1UL87_9LACO</name>
<dbReference type="Proteomes" id="UP001596310">
    <property type="component" value="Unassembled WGS sequence"/>
</dbReference>
<dbReference type="EMBL" id="JBHSSM010000014">
    <property type="protein sequence ID" value="MFC6314712.1"/>
    <property type="molecule type" value="Genomic_DNA"/>
</dbReference>
<keyword evidence="2" id="KW-1185">Reference proteome</keyword>
<dbReference type="RefSeq" id="WP_125599402.1">
    <property type="nucleotide sequence ID" value="NZ_JBHSSM010000014.1"/>
</dbReference>
<sequence length="148" mass="16580">MTLILTQQWRLSPQDERRQLKVPFHLTRSYQELRLAFSYTPSQVVPAEALPVIMAALPTAFTATERAKLQAADFLPLDNLITVSLACGADYLGCYHNKSATQQLWVTGDQASWGLLPHEIAAGPWEVQLSTHCLRSHLVEVNLRIEAI</sequence>
<proteinExistence type="predicted"/>